<sequence>MKNFILMFSVLLAVSTYSQDIKKLTKLAEKGDVQAQAELADAYFNGKGVNRSYQDAVVWLEKVAESGDAKAQYQLGQCYFIGQGVAKSEEKAAEWFEKAANGGNVDAQRQLALCYRDGKGVAQSTEKYYQWIEKNADKESPEVQLALAKAYQTGDGVAKDLQKARSWAQKAAAKGNLEAEYLVASWAYEANPNSGDALQQLMKVAEKGNPDAQYTIGMAYLEGKGVQKSEEKAIEWFEKAAAKGNPDAAYKLGNYYFYGNSPLIPKFYKKAIEYYTRAAIKGNADAQRQLAVCLYNGIGESQSFRDAFNWISKSVNSSPTPVSENNLGVCYATGNGTRPSPQQAIDLFQKAADEGDVMAQYNLGAIFLEEATLDVRKGFEYLEKAASKNNLLALKKLGDLHYNGRYTNISHTRAFEYYLKAAQKEPLQQNESLEYFYQQENEAYAEVLYLLSQCYANGKGVKKSEKDAAEWAVKAANLGNQTAFDYLLKRVEANDPKDPPTPEMILAVADGYYYGKLVRKSTEKAFALYEKLAKQENTTAQKRLIEFYLDAKNPQKDQEKAIAWQEKVAKKGDAETQYNLGKYYMTMVPDTNTNTTEKGKAQASQAKTNTATTAVASTTTATHRGMPSHRSAVKTGLKPIAKPKTPMKRLNETKGLLWLNKASEQNYVEAQDELGNFYNDKQEYAQAFNFYQKAANNNSAIGCFKLANCYYNGTGTERSFERAAELYKKSARQGYALAQYRLGHCYFHGEGLKQSDSRAADWFEQACDNGEQRGCEMLKVVTKK</sequence>
<reference evidence="1 2" key="1">
    <citation type="submission" date="2021-03" db="EMBL/GenBank/DDBJ databases">
        <title>Isolation and description of Capnocytophaga bilenii sp. nov., a novel Capnocytophaga species, isolated from a gingivitis subject.</title>
        <authorList>
            <person name="Antezack A."/>
            <person name="Monnet-Corti V."/>
            <person name="La Scola B."/>
        </authorList>
    </citation>
    <scope>NUCLEOTIDE SEQUENCE [LARGE SCALE GENOMIC DNA]</scope>
    <source>
        <strain evidence="1 2">Marseille-Q4570</strain>
    </source>
</reference>
<evidence type="ECO:0000313" key="1">
    <source>
        <dbReference type="EMBL" id="MBO1883641.1"/>
    </source>
</evidence>
<accession>A0ABS3PWE1</accession>
<dbReference type="Pfam" id="PF08238">
    <property type="entry name" value="Sel1"/>
    <property type="match status" value="17"/>
</dbReference>
<dbReference type="RefSeq" id="WP_208058265.1">
    <property type="nucleotide sequence ID" value="NZ_JAGDYP010000002.1"/>
</dbReference>
<dbReference type="InterPro" id="IPR006597">
    <property type="entry name" value="Sel1-like"/>
</dbReference>
<keyword evidence="2" id="KW-1185">Reference proteome</keyword>
<dbReference type="Proteomes" id="UP000681610">
    <property type="component" value="Unassembled WGS sequence"/>
</dbReference>
<dbReference type="Gene3D" id="1.25.40.10">
    <property type="entry name" value="Tetratricopeptide repeat domain"/>
    <property type="match status" value="5"/>
</dbReference>
<comment type="caution">
    <text evidence="1">The sequence shown here is derived from an EMBL/GenBank/DDBJ whole genome shotgun (WGS) entry which is preliminary data.</text>
</comment>
<proteinExistence type="predicted"/>
<dbReference type="SUPFAM" id="SSF81901">
    <property type="entry name" value="HCP-like"/>
    <property type="match status" value="5"/>
</dbReference>
<dbReference type="EMBL" id="JAGDYP010000002">
    <property type="protein sequence ID" value="MBO1883641.1"/>
    <property type="molecule type" value="Genomic_DNA"/>
</dbReference>
<gene>
    <name evidence="1" type="ORF">J4N46_04195</name>
</gene>
<protein>
    <submittedName>
        <fullName evidence="1">Sel1 repeat family protein</fullName>
    </submittedName>
</protein>
<dbReference type="SMART" id="SM00671">
    <property type="entry name" value="SEL1"/>
    <property type="match status" value="16"/>
</dbReference>
<name>A0ABS3PWE1_9FLAO</name>
<organism evidence="1 2">
    <name type="scientific">Capnocytophaga bilenii</name>
    <dbReference type="NCBI Taxonomy" id="2819369"/>
    <lineage>
        <taxon>Bacteria</taxon>
        <taxon>Pseudomonadati</taxon>
        <taxon>Bacteroidota</taxon>
        <taxon>Flavobacteriia</taxon>
        <taxon>Flavobacteriales</taxon>
        <taxon>Flavobacteriaceae</taxon>
        <taxon>Capnocytophaga</taxon>
    </lineage>
</organism>
<dbReference type="InterPro" id="IPR050767">
    <property type="entry name" value="Sel1_AlgK"/>
</dbReference>
<dbReference type="InterPro" id="IPR011990">
    <property type="entry name" value="TPR-like_helical_dom_sf"/>
</dbReference>
<dbReference type="PANTHER" id="PTHR11102">
    <property type="entry name" value="SEL-1-LIKE PROTEIN"/>
    <property type="match status" value="1"/>
</dbReference>
<evidence type="ECO:0000313" key="2">
    <source>
        <dbReference type="Proteomes" id="UP000681610"/>
    </source>
</evidence>
<dbReference type="PANTHER" id="PTHR11102:SF160">
    <property type="entry name" value="ERAD-ASSOCIATED E3 UBIQUITIN-PROTEIN LIGASE COMPONENT HRD3"/>
    <property type="match status" value="1"/>
</dbReference>